<keyword evidence="3" id="KW-1185">Reference proteome</keyword>
<dbReference type="OrthoDB" id="13218at2759"/>
<feature type="compositionally biased region" description="Acidic residues" evidence="1">
    <location>
        <begin position="548"/>
        <end position="571"/>
    </location>
</feature>
<evidence type="ECO:0000313" key="3">
    <source>
        <dbReference type="Proteomes" id="UP000324585"/>
    </source>
</evidence>
<proteinExistence type="predicted"/>
<reference evidence="3" key="1">
    <citation type="journal article" date="2019" name="Nat. Commun.">
        <title>Expansion of phycobilisome linker gene families in mesophilic red algae.</title>
        <authorList>
            <person name="Lee J."/>
            <person name="Kim D."/>
            <person name="Bhattacharya D."/>
            <person name="Yoon H.S."/>
        </authorList>
    </citation>
    <scope>NUCLEOTIDE SEQUENCE [LARGE SCALE GENOMIC DNA]</scope>
    <source>
        <strain evidence="3">CCMP 1328</strain>
    </source>
</reference>
<evidence type="ECO:0000313" key="2">
    <source>
        <dbReference type="EMBL" id="KAA8491830.1"/>
    </source>
</evidence>
<protein>
    <submittedName>
        <fullName evidence="2">Uncharacterized protein</fullName>
    </submittedName>
</protein>
<organism evidence="2 3">
    <name type="scientific">Porphyridium purpureum</name>
    <name type="common">Red alga</name>
    <name type="synonym">Porphyridium cruentum</name>
    <dbReference type="NCBI Taxonomy" id="35688"/>
    <lineage>
        <taxon>Eukaryota</taxon>
        <taxon>Rhodophyta</taxon>
        <taxon>Bangiophyceae</taxon>
        <taxon>Porphyridiales</taxon>
        <taxon>Porphyridiaceae</taxon>
        <taxon>Porphyridium</taxon>
    </lineage>
</organism>
<feature type="region of interest" description="Disordered" evidence="1">
    <location>
        <begin position="1"/>
        <end position="140"/>
    </location>
</feature>
<dbReference type="EMBL" id="VRMN01000011">
    <property type="protein sequence ID" value="KAA8491830.1"/>
    <property type="molecule type" value="Genomic_DNA"/>
</dbReference>
<dbReference type="AlphaFoldDB" id="A0A5J4YLP8"/>
<evidence type="ECO:0000256" key="1">
    <source>
        <dbReference type="SAM" id="MobiDB-lite"/>
    </source>
</evidence>
<comment type="caution">
    <text evidence="2">The sequence shown here is derived from an EMBL/GenBank/DDBJ whole genome shotgun (WGS) entry which is preliminary data.</text>
</comment>
<feature type="compositionally biased region" description="Low complexity" evidence="1">
    <location>
        <begin position="572"/>
        <end position="583"/>
    </location>
</feature>
<feature type="compositionally biased region" description="Low complexity" evidence="1">
    <location>
        <begin position="525"/>
        <end position="547"/>
    </location>
</feature>
<accession>A0A5J4YLP8</accession>
<gene>
    <name evidence="2" type="ORF">FVE85_8312</name>
</gene>
<name>A0A5J4YLP8_PORPP</name>
<feature type="compositionally biased region" description="Basic and acidic residues" evidence="1">
    <location>
        <begin position="40"/>
        <end position="66"/>
    </location>
</feature>
<sequence>MADTEMAPVELAPAAAETGSGKVPTASDAGVGGLASMFAAKDEAAKEPLPLKELKKLRTMERRESSDQGEAATLVTKTSGKAAAGSAEITPADAAPGEAMARAPSRSLSRRKSSMSRRSLKRTDQSAMDPEFPPEPEMTEEERAKLYAERETAWAKEKEEYEKLLAEKELVLNKWKKTVRVAESTQRVKDRRKIVKPKKVRVIPDYIEADLYGRGFDYIFGEYAQEYTVLEAAQKLEMIRNKKAHVQPGEYVDYDVYGRGDPRIFGEGAHIESKRQCAEVSLAKQEEASKKPAKSKIKFPVGADNYYRDYEKEKASMLRSVSQKVTPLKANVYDAADTAADELVMATMEDILLNTEFDLEKLAEMDAEAAEKEAEMVKATGVPADGTAVTPTTIMEGDAAAAAVAEPAPAVAADLVPVAPEKRADFQQLKSRDYALADESNAVVDETAKTDFKSKFSMFEADKPVKKEDPQPENVASSSAEAVPGPLGESAADAAVESEPVEAEEQAIEKTFVPAPAVLDETEASPEAAQAAPETASAAEPAAVPEPAAEEDGVAEEAVEDAQQEDKEEEPAAVVAAAAVAGPPGRPPKPQTTAYENVPAPPEQVDYTGTGGVLSSGAESEDVEAVASGTGEPVKKKKKKKKVTSDSEGMSDVMSADGTGADGEVKKKKKKKKKPVAEAVPA</sequence>
<feature type="compositionally biased region" description="Low complexity" evidence="1">
    <location>
        <begin position="489"/>
        <end position="498"/>
    </location>
</feature>
<feature type="compositionally biased region" description="Basic residues" evidence="1">
    <location>
        <begin position="108"/>
        <end position="120"/>
    </location>
</feature>
<dbReference type="Proteomes" id="UP000324585">
    <property type="component" value="Unassembled WGS sequence"/>
</dbReference>
<feature type="region of interest" description="Disordered" evidence="1">
    <location>
        <begin position="463"/>
        <end position="682"/>
    </location>
</feature>